<accession>A0A9Y2MQG4</accession>
<dbReference type="AlphaFoldDB" id="A0A9Y2MQG4"/>
<dbReference type="EMBL" id="CP127294">
    <property type="protein sequence ID" value="WIX77230.1"/>
    <property type="molecule type" value="Genomic_DNA"/>
</dbReference>
<organism evidence="1 2">
    <name type="scientific">Amycolatopsis carbonis</name>
    <dbReference type="NCBI Taxonomy" id="715471"/>
    <lineage>
        <taxon>Bacteria</taxon>
        <taxon>Bacillati</taxon>
        <taxon>Actinomycetota</taxon>
        <taxon>Actinomycetes</taxon>
        <taxon>Pseudonocardiales</taxon>
        <taxon>Pseudonocardiaceae</taxon>
        <taxon>Amycolatopsis</taxon>
    </lineage>
</organism>
<evidence type="ECO:0000313" key="1">
    <source>
        <dbReference type="EMBL" id="WIX77230.1"/>
    </source>
</evidence>
<dbReference type="KEGG" id="acab:QRX50_38425"/>
<name>A0A9Y2MQG4_9PSEU</name>
<reference evidence="1 2" key="1">
    <citation type="submission" date="2023-06" db="EMBL/GenBank/DDBJ databases">
        <authorList>
            <person name="Oyuntsetseg B."/>
            <person name="Kim S.B."/>
        </authorList>
    </citation>
    <scope>NUCLEOTIDE SEQUENCE [LARGE SCALE GENOMIC DNA]</scope>
    <source>
        <strain evidence="1 2">2-15</strain>
    </source>
</reference>
<evidence type="ECO:0000313" key="2">
    <source>
        <dbReference type="Proteomes" id="UP001236014"/>
    </source>
</evidence>
<sequence>MVLMIDMATAEAAGERFHGSAVARFAFGLLVIAAPDSQDDHAGWDAATEAVHAGNDSLYVGVRDAASGPVGVTCVEEPFAVDGLGLLHRGEIELSRRSLAIYEPNAQLRLELPVERVLNRVSVYGDDGDEPARILVVLGDPSEPLR</sequence>
<proteinExistence type="predicted"/>
<protein>
    <submittedName>
        <fullName evidence="1">Uncharacterized protein</fullName>
    </submittedName>
</protein>
<dbReference type="RefSeq" id="WP_285967971.1">
    <property type="nucleotide sequence ID" value="NZ_CP127294.1"/>
</dbReference>
<keyword evidence="2" id="KW-1185">Reference proteome</keyword>
<dbReference type="Proteomes" id="UP001236014">
    <property type="component" value="Chromosome"/>
</dbReference>
<gene>
    <name evidence="1" type="ORF">QRX50_38425</name>
</gene>